<gene>
    <name evidence="17" type="primary">nnrD</name>
    <name evidence="18" type="synonym">nnrE</name>
    <name evidence="22" type="ORF">GA0070604_5584</name>
</gene>
<dbReference type="Proteomes" id="UP000199696">
    <property type="component" value="Unassembled WGS sequence"/>
</dbReference>
<dbReference type="InterPro" id="IPR000631">
    <property type="entry name" value="CARKD"/>
</dbReference>
<dbReference type="InterPro" id="IPR029056">
    <property type="entry name" value="Ribokinase-like"/>
</dbReference>
<dbReference type="PIRSF" id="PIRSF017184">
    <property type="entry name" value="Nnr"/>
    <property type="match status" value="1"/>
</dbReference>
<comment type="catalytic activity">
    <reaction evidence="1 18 19">
        <text>(6R)-NADHX = (6S)-NADHX</text>
        <dbReference type="Rhea" id="RHEA:32215"/>
        <dbReference type="ChEBI" id="CHEBI:64074"/>
        <dbReference type="ChEBI" id="CHEBI:64075"/>
        <dbReference type="EC" id="5.1.99.6"/>
    </reaction>
</comment>
<dbReference type="GO" id="GO:0046872">
    <property type="term" value="F:metal ion binding"/>
    <property type="evidence" value="ECO:0007669"/>
    <property type="project" value="UniProtKB-UniRule"/>
</dbReference>
<comment type="caution">
    <text evidence="18">Lacks conserved residue(s) required for the propagation of feature annotation.</text>
</comment>
<dbReference type="HAMAP" id="MF_01966">
    <property type="entry name" value="NADHX_epimerase"/>
    <property type="match status" value="1"/>
</dbReference>
<dbReference type="InterPro" id="IPR017953">
    <property type="entry name" value="Carbohydrate_kinase_pred_CS"/>
</dbReference>
<dbReference type="Gene3D" id="3.40.50.10260">
    <property type="entry name" value="YjeF N-terminal domain"/>
    <property type="match status" value="1"/>
</dbReference>
<feature type="binding site" evidence="17">
    <location>
        <position position="368"/>
    </location>
    <ligand>
        <name>(6S)-NADPHX</name>
        <dbReference type="ChEBI" id="CHEBI:64076"/>
    </ligand>
</feature>
<feature type="binding site" evidence="17">
    <location>
        <begin position="402"/>
        <end position="406"/>
    </location>
    <ligand>
        <name>AMP</name>
        <dbReference type="ChEBI" id="CHEBI:456215"/>
    </ligand>
</feature>
<dbReference type="GO" id="GO:0052856">
    <property type="term" value="F:NAD(P)HX epimerase activity"/>
    <property type="evidence" value="ECO:0007669"/>
    <property type="project" value="UniProtKB-UniRule"/>
</dbReference>
<keyword evidence="8 17" id="KW-0521">NADP</keyword>
<dbReference type="PROSITE" id="PS51383">
    <property type="entry name" value="YJEF_C_3"/>
    <property type="match status" value="1"/>
</dbReference>
<keyword evidence="12 17" id="KW-0456">Lyase</keyword>
<evidence type="ECO:0000313" key="23">
    <source>
        <dbReference type="Proteomes" id="UP000199696"/>
    </source>
</evidence>
<dbReference type="InterPro" id="IPR030677">
    <property type="entry name" value="Nnr"/>
</dbReference>
<dbReference type="PROSITE" id="PS51385">
    <property type="entry name" value="YJEF_N"/>
    <property type="match status" value="1"/>
</dbReference>
<evidence type="ECO:0000259" key="20">
    <source>
        <dbReference type="PROSITE" id="PS51383"/>
    </source>
</evidence>
<dbReference type="CDD" id="cd01171">
    <property type="entry name" value="YXKO-related"/>
    <property type="match status" value="1"/>
</dbReference>
<dbReference type="PANTHER" id="PTHR12592">
    <property type="entry name" value="ATP-DEPENDENT (S)-NAD(P)H-HYDRATE DEHYDRATASE FAMILY MEMBER"/>
    <property type="match status" value="1"/>
</dbReference>
<comment type="catalytic activity">
    <reaction evidence="2 18 19">
        <text>(6R)-NADPHX = (6S)-NADPHX</text>
        <dbReference type="Rhea" id="RHEA:32227"/>
        <dbReference type="ChEBI" id="CHEBI:64076"/>
        <dbReference type="ChEBI" id="CHEBI:64077"/>
        <dbReference type="EC" id="5.1.99.6"/>
    </reaction>
</comment>
<feature type="binding site" evidence="17">
    <location>
        <position position="263"/>
    </location>
    <ligand>
        <name>(6S)-NADPHX</name>
        <dbReference type="ChEBI" id="CHEBI:64076"/>
    </ligand>
</feature>
<sequence length="489" mass="49417">MRRVWRVADVRAAEAGLMATLPPGELMRRAAAGLARRCALLLADRGGVYGARVLLLVGSGDNGGDTLYAGARLARRGAAVSALLLTPGRAHAEGLAALRAAGGRLVDRPPAPVDLVLDGIVGIGGTGGLRETADQLAASLAERCGRDGARATVVAVDVPSGVAVDTGHVPFTAAGRPCAVRADVTVTFGALKPALVVGPAAALAGHVELVDIGLEPWLRGTPALRVTEWSDVVDWWPRPGPTSEKYSRGVVGVATGSAAYPGAAVLSVGGALAGPTGMVRYAGSARAEVLHEHPSVIATGRVADAGRVQAWVCGSGLGTGEQSVTELRTVLSAPVPVVLDADALTLLVDGSMADRLRGRDAPIVVTPHDREYARLCGETPGADRVGAALRLAAWMNAVVLLKGDRTIVGTPDGRAYVNPTGTPVLATGGTGDVLAGLLGSLLAAGLPAERAATAAAYLHGLAGREAARGGPVTAPDVAAALRPVLARLR</sequence>
<evidence type="ECO:0000256" key="18">
    <source>
        <dbReference type="HAMAP-Rule" id="MF_01966"/>
    </source>
</evidence>
<evidence type="ECO:0000256" key="16">
    <source>
        <dbReference type="ARBA" id="ARBA00049209"/>
    </source>
</evidence>
<evidence type="ECO:0000256" key="5">
    <source>
        <dbReference type="ARBA" id="ARBA00022723"/>
    </source>
</evidence>
<evidence type="ECO:0000256" key="13">
    <source>
        <dbReference type="ARBA" id="ARBA00023268"/>
    </source>
</evidence>
<evidence type="ECO:0000256" key="9">
    <source>
        <dbReference type="ARBA" id="ARBA00022958"/>
    </source>
</evidence>
<evidence type="ECO:0000256" key="4">
    <source>
        <dbReference type="ARBA" id="ARBA00009524"/>
    </source>
</evidence>
<name>A0A1C6VIJ1_9ACTN</name>
<evidence type="ECO:0000259" key="21">
    <source>
        <dbReference type="PROSITE" id="PS51385"/>
    </source>
</evidence>
<comment type="similarity">
    <text evidence="4 19">In the C-terminal section; belongs to the NnrD/CARKD family.</text>
</comment>
<protein>
    <recommendedName>
        <fullName evidence="19">Bifunctional NAD(P)H-hydrate repair enzyme</fullName>
    </recommendedName>
    <alternativeName>
        <fullName evidence="19">Nicotinamide nucleotide repair protein</fullName>
    </alternativeName>
    <domain>
        <recommendedName>
            <fullName evidence="19">ADP-dependent (S)-NAD(P)H-hydrate dehydratase</fullName>
            <ecNumber evidence="19">4.2.1.136</ecNumber>
        </recommendedName>
        <alternativeName>
            <fullName evidence="19">ADP-dependent NAD(P)HX dehydratase</fullName>
        </alternativeName>
    </domain>
    <domain>
        <recommendedName>
            <fullName evidence="19">NAD(P)H-hydrate epimerase</fullName>
            <ecNumber evidence="19">5.1.99.6</ecNumber>
        </recommendedName>
    </domain>
</protein>
<dbReference type="GO" id="GO:0052855">
    <property type="term" value="F:ADP-dependent NAD(P)H-hydrate dehydratase activity"/>
    <property type="evidence" value="ECO:0007669"/>
    <property type="project" value="UniProtKB-UniRule"/>
</dbReference>
<dbReference type="InterPro" id="IPR004443">
    <property type="entry name" value="YjeF_N_dom"/>
</dbReference>
<keyword evidence="22" id="KW-0808">Transferase</keyword>
<feature type="binding site" evidence="17">
    <location>
        <position position="431"/>
    </location>
    <ligand>
        <name>AMP</name>
        <dbReference type="ChEBI" id="CHEBI:456215"/>
    </ligand>
</feature>
<feature type="binding site" evidence="18">
    <location>
        <position position="160"/>
    </location>
    <ligand>
        <name>K(+)</name>
        <dbReference type="ChEBI" id="CHEBI:29103"/>
    </ligand>
</feature>
<comment type="subunit">
    <text evidence="17">Homotetramer.</text>
</comment>
<proteinExistence type="inferred from homology"/>
<comment type="function">
    <text evidence="18">Catalyzes the epimerization of the S- and R-forms of NAD(P)HX, a damaged form of NAD(P)H that is a result of enzymatic or heat-dependent hydration. This is a prerequisite for the S-specific NAD(P)H-hydrate dehydratase to allow the repair of both epimers of NAD(P)HX.</text>
</comment>
<dbReference type="OrthoDB" id="9806925at2"/>
<comment type="similarity">
    <text evidence="18">Belongs to the NnrE/AIBP family.</text>
</comment>
<comment type="cofactor">
    <cofactor evidence="18 19">
        <name>K(+)</name>
        <dbReference type="ChEBI" id="CHEBI:29103"/>
    </cofactor>
    <text evidence="18 19">Binds 1 potassium ion per subunit.</text>
</comment>
<dbReference type="RefSeq" id="WP_091125026.1">
    <property type="nucleotide sequence ID" value="NZ_FMHY01000002.1"/>
</dbReference>
<comment type="function">
    <text evidence="14 19">Bifunctional enzyme that catalyzes the epimerization of the S- and R-forms of NAD(P)HX and the dehydration of the S-form of NAD(P)HX at the expense of ADP, which is converted to AMP. This allows the repair of both epimers of NAD(P)HX, a damaged form of NAD(P)H that is a result of enzymatic or heat-dependent hydration.</text>
</comment>
<dbReference type="Gene3D" id="3.40.1190.20">
    <property type="match status" value="1"/>
</dbReference>
<dbReference type="GO" id="GO:0016301">
    <property type="term" value="F:kinase activity"/>
    <property type="evidence" value="ECO:0007669"/>
    <property type="project" value="UniProtKB-KW"/>
</dbReference>
<evidence type="ECO:0000256" key="12">
    <source>
        <dbReference type="ARBA" id="ARBA00023239"/>
    </source>
</evidence>
<evidence type="ECO:0000256" key="15">
    <source>
        <dbReference type="ARBA" id="ARBA00048238"/>
    </source>
</evidence>
<dbReference type="PANTHER" id="PTHR12592:SF0">
    <property type="entry name" value="ATP-DEPENDENT (S)-NAD(P)H-HYDRATE DEHYDRATASE"/>
    <property type="match status" value="1"/>
</dbReference>
<dbReference type="STRING" id="227316.GA0070604_5584"/>
<accession>A0A1C6VIJ1</accession>
<reference evidence="23" key="1">
    <citation type="submission" date="2016-06" db="EMBL/GenBank/DDBJ databases">
        <authorList>
            <person name="Varghese N."/>
            <person name="Submissions Spin"/>
        </authorList>
    </citation>
    <scope>NUCLEOTIDE SEQUENCE [LARGE SCALE GENOMIC DNA]</scope>
    <source>
        <strain evidence="23">DSM 44814</strain>
    </source>
</reference>
<evidence type="ECO:0000256" key="6">
    <source>
        <dbReference type="ARBA" id="ARBA00022741"/>
    </source>
</evidence>
<feature type="domain" description="YjeF N-terminal" evidence="21">
    <location>
        <begin position="10"/>
        <end position="220"/>
    </location>
</feature>
<keyword evidence="13" id="KW-0511">Multifunctional enzyme</keyword>
<dbReference type="Pfam" id="PF01256">
    <property type="entry name" value="Carb_kinase"/>
    <property type="match status" value="1"/>
</dbReference>
<dbReference type="AlphaFoldDB" id="A0A1C6VIJ1"/>
<feature type="binding site" evidence="18">
    <location>
        <position position="118"/>
    </location>
    <ligand>
        <name>K(+)</name>
        <dbReference type="ChEBI" id="CHEBI:29103"/>
    </ligand>
</feature>
<dbReference type="EMBL" id="FMHY01000002">
    <property type="protein sequence ID" value="SCL66102.1"/>
    <property type="molecule type" value="Genomic_DNA"/>
</dbReference>
<dbReference type="GO" id="GO:0110051">
    <property type="term" value="P:metabolite repair"/>
    <property type="evidence" value="ECO:0007669"/>
    <property type="project" value="TreeGrafter"/>
</dbReference>
<evidence type="ECO:0000256" key="3">
    <source>
        <dbReference type="ARBA" id="ARBA00006001"/>
    </source>
</evidence>
<organism evidence="22 23">
    <name type="scientific">Micromonospora eburnea</name>
    <dbReference type="NCBI Taxonomy" id="227316"/>
    <lineage>
        <taxon>Bacteria</taxon>
        <taxon>Bacillati</taxon>
        <taxon>Actinomycetota</taxon>
        <taxon>Actinomycetes</taxon>
        <taxon>Micromonosporales</taxon>
        <taxon>Micromonosporaceae</taxon>
        <taxon>Micromonospora</taxon>
    </lineage>
</organism>
<evidence type="ECO:0000256" key="10">
    <source>
        <dbReference type="ARBA" id="ARBA00023027"/>
    </source>
</evidence>
<dbReference type="EC" id="5.1.99.6" evidence="19"/>
<evidence type="ECO:0000313" key="22">
    <source>
        <dbReference type="EMBL" id="SCL66102.1"/>
    </source>
</evidence>
<keyword evidence="11 18" id="KW-0413">Isomerase</keyword>
<feature type="binding site" evidence="18">
    <location>
        <position position="62"/>
    </location>
    <ligand>
        <name>K(+)</name>
        <dbReference type="ChEBI" id="CHEBI:29103"/>
    </ligand>
</feature>
<feature type="binding site" evidence="18">
    <location>
        <begin position="61"/>
        <end position="65"/>
    </location>
    <ligand>
        <name>(6S)-NADPHX</name>
        <dbReference type="ChEBI" id="CHEBI:64076"/>
    </ligand>
</feature>
<evidence type="ECO:0000256" key="1">
    <source>
        <dbReference type="ARBA" id="ARBA00000013"/>
    </source>
</evidence>
<dbReference type="SUPFAM" id="SSF64153">
    <property type="entry name" value="YjeF N-terminal domain-like"/>
    <property type="match status" value="1"/>
</dbReference>
<feature type="binding site" evidence="18">
    <location>
        <begin position="122"/>
        <end position="128"/>
    </location>
    <ligand>
        <name>(6S)-NADPHX</name>
        <dbReference type="ChEBI" id="CHEBI:64076"/>
    </ligand>
</feature>
<dbReference type="InterPro" id="IPR036652">
    <property type="entry name" value="YjeF_N_dom_sf"/>
</dbReference>
<comment type="cofactor">
    <cofactor evidence="17">
        <name>Mg(2+)</name>
        <dbReference type="ChEBI" id="CHEBI:18420"/>
    </cofactor>
</comment>
<keyword evidence="7 17" id="KW-0067">ATP-binding</keyword>
<keyword evidence="6 17" id="KW-0547">Nucleotide-binding</keyword>
<comment type="similarity">
    <text evidence="17">Belongs to the NnrD/CARKD family.</text>
</comment>
<feature type="binding site" evidence="18">
    <location>
        <position position="157"/>
    </location>
    <ligand>
        <name>(6S)-NADPHX</name>
        <dbReference type="ChEBI" id="CHEBI:64076"/>
    </ligand>
</feature>
<evidence type="ECO:0000256" key="19">
    <source>
        <dbReference type="PIRNR" id="PIRNR017184"/>
    </source>
</evidence>
<evidence type="ECO:0000256" key="14">
    <source>
        <dbReference type="ARBA" id="ARBA00025153"/>
    </source>
</evidence>
<keyword evidence="10 17" id="KW-0520">NAD</keyword>
<dbReference type="GO" id="GO:0005524">
    <property type="term" value="F:ATP binding"/>
    <property type="evidence" value="ECO:0007669"/>
    <property type="project" value="UniProtKB-UniRule"/>
</dbReference>
<evidence type="ECO:0000256" key="11">
    <source>
        <dbReference type="ARBA" id="ARBA00023235"/>
    </source>
</evidence>
<dbReference type="SUPFAM" id="SSF53613">
    <property type="entry name" value="Ribokinase-like"/>
    <property type="match status" value="1"/>
</dbReference>
<dbReference type="Pfam" id="PF03853">
    <property type="entry name" value="YjeF_N"/>
    <property type="match status" value="1"/>
</dbReference>
<comment type="catalytic activity">
    <reaction evidence="15 17 19">
        <text>(6S)-NADHX + ADP = AMP + phosphate + NADH + H(+)</text>
        <dbReference type="Rhea" id="RHEA:32223"/>
        <dbReference type="ChEBI" id="CHEBI:15378"/>
        <dbReference type="ChEBI" id="CHEBI:43474"/>
        <dbReference type="ChEBI" id="CHEBI:57945"/>
        <dbReference type="ChEBI" id="CHEBI:64074"/>
        <dbReference type="ChEBI" id="CHEBI:456215"/>
        <dbReference type="ChEBI" id="CHEBI:456216"/>
        <dbReference type="EC" id="4.2.1.136"/>
    </reaction>
</comment>
<feature type="binding site" evidence="17">
    <location>
        <position position="432"/>
    </location>
    <ligand>
        <name>(6S)-NADPHX</name>
        <dbReference type="ChEBI" id="CHEBI:64076"/>
    </ligand>
</feature>
<evidence type="ECO:0000256" key="2">
    <source>
        <dbReference type="ARBA" id="ARBA00000909"/>
    </source>
</evidence>
<evidence type="ECO:0000256" key="17">
    <source>
        <dbReference type="HAMAP-Rule" id="MF_01965"/>
    </source>
</evidence>
<evidence type="ECO:0000256" key="7">
    <source>
        <dbReference type="ARBA" id="ARBA00022840"/>
    </source>
</evidence>
<dbReference type="EC" id="4.2.1.136" evidence="19"/>
<comment type="catalytic activity">
    <reaction evidence="16 17 19">
        <text>(6S)-NADPHX + ADP = AMP + phosphate + NADPH + H(+)</text>
        <dbReference type="Rhea" id="RHEA:32235"/>
        <dbReference type="ChEBI" id="CHEBI:15378"/>
        <dbReference type="ChEBI" id="CHEBI:43474"/>
        <dbReference type="ChEBI" id="CHEBI:57783"/>
        <dbReference type="ChEBI" id="CHEBI:64076"/>
        <dbReference type="ChEBI" id="CHEBI:456215"/>
        <dbReference type="ChEBI" id="CHEBI:456216"/>
        <dbReference type="EC" id="4.2.1.136"/>
    </reaction>
</comment>
<keyword evidence="22" id="KW-0418">Kinase</keyword>
<feature type="domain" description="YjeF C-terminal" evidence="20">
    <location>
        <begin position="228"/>
        <end position="488"/>
    </location>
</feature>
<dbReference type="HAMAP" id="MF_01965">
    <property type="entry name" value="NADHX_dehydratase"/>
    <property type="match status" value="1"/>
</dbReference>
<keyword evidence="23" id="KW-1185">Reference proteome</keyword>
<dbReference type="PROSITE" id="PS01050">
    <property type="entry name" value="YJEF_C_2"/>
    <property type="match status" value="1"/>
</dbReference>
<evidence type="ECO:0000256" key="8">
    <source>
        <dbReference type="ARBA" id="ARBA00022857"/>
    </source>
</evidence>
<keyword evidence="5 18" id="KW-0479">Metal-binding</keyword>
<comment type="similarity">
    <text evidence="3 19">In the N-terminal section; belongs to the NnrE/AIBP family.</text>
</comment>
<dbReference type="GO" id="GO:0046496">
    <property type="term" value="P:nicotinamide nucleotide metabolic process"/>
    <property type="evidence" value="ECO:0007669"/>
    <property type="project" value="UniProtKB-UniRule"/>
</dbReference>
<dbReference type="NCBIfam" id="TIGR00196">
    <property type="entry name" value="yjeF_cterm"/>
    <property type="match status" value="1"/>
</dbReference>
<keyword evidence="9 18" id="KW-0630">Potassium</keyword>
<comment type="function">
    <text evidence="17">Catalyzes the dehydration of the S-form of NAD(P)HX at the expense of ADP, which is converted to AMP. Together with NAD(P)HX epimerase, which catalyzes the epimerization of the S- and R-forms, the enzyme allows the repair of both epimers of NAD(P)HX, a damaged form of NAD(P)H that is a result of enzymatic or heat-dependent hydration.</text>
</comment>
<feature type="binding site" evidence="17">
    <location>
        <position position="316"/>
    </location>
    <ligand>
        <name>(6S)-NADPHX</name>
        <dbReference type="ChEBI" id="CHEBI:64076"/>
    </ligand>
</feature>